<protein>
    <recommendedName>
        <fullName evidence="4">Copper chaperone PCu(A)C</fullName>
    </recommendedName>
</protein>
<dbReference type="AlphaFoldDB" id="A0A6H9YSA6"/>
<evidence type="ECO:0008006" key="4">
    <source>
        <dbReference type="Google" id="ProtNLM"/>
    </source>
</evidence>
<dbReference type="Proteomes" id="UP000468735">
    <property type="component" value="Unassembled WGS sequence"/>
</dbReference>
<comment type="caution">
    <text evidence="2">The sequence shown here is derived from an EMBL/GenBank/DDBJ whole genome shotgun (WGS) entry which is preliminary data.</text>
</comment>
<proteinExistence type="predicted"/>
<dbReference type="RefSeq" id="WP_151564301.1">
    <property type="nucleotide sequence ID" value="NZ_WBMT01000012.1"/>
</dbReference>
<evidence type="ECO:0000313" key="3">
    <source>
        <dbReference type="Proteomes" id="UP000468735"/>
    </source>
</evidence>
<sequence length="309" mass="32054">MRTLMTTALALTLTTAAVALPMTGTLSTTGTAMAATLGPGQVTSATQAASPAQVADIVVSADGFTAPAAVREGATTFRVSASDPDGAYIGLVRLRPGATLARYLDDLQRAYGQKDPAAGKAVERDVVMYGGAAVLPGTPVSTTTVLTPGSYYLVDFKDVGRPGLADKVRPLRVLPSARPSVRPRAAAQILQVATPDGARFRVPAKVRGGAPIRVTNLSSQFNEAILMPVKPGTTRADIGAFFAAMDRGERAPYPFTGGPLGTVPMSPGRSAVLSIDLPAGNYALVTWLPDYRTGHMHAAQGMYELITVS</sequence>
<keyword evidence="3" id="KW-1185">Reference proteome</keyword>
<dbReference type="EMBL" id="WBMT01000012">
    <property type="protein sequence ID" value="KAB2346122.1"/>
    <property type="molecule type" value="Genomic_DNA"/>
</dbReference>
<feature type="signal peptide" evidence="1">
    <location>
        <begin position="1"/>
        <end position="34"/>
    </location>
</feature>
<accession>A0A6H9YSA6</accession>
<reference evidence="2 3" key="1">
    <citation type="submission" date="2019-09" db="EMBL/GenBank/DDBJ databases">
        <title>Actinomadura physcomitrii sp. nov., a novel actinomycete isolated from moss [Physcomitrium sphaericum (Ludw) Fuernr].</title>
        <authorList>
            <person name="Zhuang X."/>
            <person name="Liu C."/>
        </authorList>
    </citation>
    <scope>NUCLEOTIDE SEQUENCE [LARGE SCALE GENOMIC DNA]</scope>
    <source>
        <strain evidence="2 3">HMC1</strain>
    </source>
</reference>
<evidence type="ECO:0000256" key="1">
    <source>
        <dbReference type="SAM" id="SignalP"/>
    </source>
</evidence>
<dbReference type="OrthoDB" id="4141830at2"/>
<keyword evidence="1" id="KW-0732">Signal</keyword>
<feature type="chain" id="PRO_5026221985" description="Copper chaperone PCu(A)C" evidence="1">
    <location>
        <begin position="35"/>
        <end position="309"/>
    </location>
</feature>
<name>A0A6H9YSA6_9ACTN</name>
<gene>
    <name evidence="2" type="ORF">F8566_25845</name>
</gene>
<evidence type="ECO:0000313" key="2">
    <source>
        <dbReference type="EMBL" id="KAB2346122.1"/>
    </source>
</evidence>
<organism evidence="2 3">
    <name type="scientific">Actinomadura rudentiformis</name>
    <dbReference type="NCBI Taxonomy" id="359158"/>
    <lineage>
        <taxon>Bacteria</taxon>
        <taxon>Bacillati</taxon>
        <taxon>Actinomycetota</taxon>
        <taxon>Actinomycetes</taxon>
        <taxon>Streptosporangiales</taxon>
        <taxon>Thermomonosporaceae</taxon>
        <taxon>Actinomadura</taxon>
    </lineage>
</organism>